<dbReference type="GO" id="GO:0004674">
    <property type="term" value="F:protein serine/threonine kinase activity"/>
    <property type="evidence" value="ECO:0007669"/>
    <property type="project" value="UniProtKB-KW"/>
</dbReference>
<dbReference type="SMART" id="SM00220">
    <property type="entry name" value="S_TKc"/>
    <property type="match status" value="1"/>
</dbReference>
<evidence type="ECO:0000256" key="2">
    <source>
        <dbReference type="ARBA" id="ARBA00022741"/>
    </source>
</evidence>
<dbReference type="PROSITE" id="PS00108">
    <property type="entry name" value="PROTEIN_KINASE_ST"/>
    <property type="match status" value="1"/>
</dbReference>
<protein>
    <submittedName>
        <fullName evidence="8">Serine/threonine protein kinase</fullName>
    </submittedName>
</protein>
<evidence type="ECO:0000259" key="7">
    <source>
        <dbReference type="PROSITE" id="PS50011"/>
    </source>
</evidence>
<name>A0A1W0A757_9STRA</name>
<evidence type="ECO:0000256" key="1">
    <source>
        <dbReference type="ARBA" id="ARBA00022679"/>
    </source>
</evidence>
<dbReference type="PANTHER" id="PTHR44329:SF289">
    <property type="entry name" value="SERINE_THREONINE-PROTEIN KINASE VIK"/>
    <property type="match status" value="1"/>
</dbReference>
<evidence type="ECO:0000256" key="4">
    <source>
        <dbReference type="ARBA" id="ARBA00022840"/>
    </source>
</evidence>
<keyword evidence="8" id="KW-0723">Serine/threonine-protein kinase</keyword>
<gene>
    <name evidence="8" type="ORF">THRCLA_01867</name>
</gene>
<dbReference type="InterPro" id="IPR001245">
    <property type="entry name" value="Ser-Thr/Tyr_kinase_cat_dom"/>
</dbReference>
<dbReference type="PANTHER" id="PTHR44329">
    <property type="entry name" value="SERINE/THREONINE-PROTEIN KINASE TNNI3K-RELATED"/>
    <property type="match status" value="1"/>
</dbReference>
<dbReference type="InterPro" id="IPR008271">
    <property type="entry name" value="Ser/Thr_kinase_AS"/>
</dbReference>
<comment type="catalytic activity">
    <reaction evidence="5">
        <text>L-threonyl-[protein] + ATP = O-phospho-L-threonyl-[protein] + ADP + H(+)</text>
        <dbReference type="Rhea" id="RHEA:46608"/>
        <dbReference type="Rhea" id="RHEA-COMP:11060"/>
        <dbReference type="Rhea" id="RHEA-COMP:11605"/>
        <dbReference type="ChEBI" id="CHEBI:15378"/>
        <dbReference type="ChEBI" id="CHEBI:30013"/>
        <dbReference type="ChEBI" id="CHEBI:30616"/>
        <dbReference type="ChEBI" id="CHEBI:61977"/>
        <dbReference type="ChEBI" id="CHEBI:456216"/>
        <dbReference type="EC" id="2.7.11.1"/>
    </reaction>
</comment>
<evidence type="ECO:0000256" key="6">
    <source>
        <dbReference type="ARBA" id="ARBA00048679"/>
    </source>
</evidence>
<organism evidence="8 9">
    <name type="scientific">Thraustotheca clavata</name>
    <dbReference type="NCBI Taxonomy" id="74557"/>
    <lineage>
        <taxon>Eukaryota</taxon>
        <taxon>Sar</taxon>
        <taxon>Stramenopiles</taxon>
        <taxon>Oomycota</taxon>
        <taxon>Saprolegniomycetes</taxon>
        <taxon>Saprolegniales</taxon>
        <taxon>Achlyaceae</taxon>
        <taxon>Thraustotheca</taxon>
    </lineage>
</organism>
<dbReference type="SUPFAM" id="SSF56112">
    <property type="entry name" value="Protein kinase-like (PK-like)"/>
    <property type="match status" value="1"/>
</dbReference>
<evidence type="ECO:0000313" key="8">
    <source>
        <dbReference type="EMBL" id="OQS06075.1"/>
    </source>
</evidence>
<dbReference type="InterPro" id="IPR011009">
    <property type="entry name" value="Kinase-like_dom_sf"/>
</dbReference>
<dbReference type="Gene3D" id="3.30.200.20">
    <property type="entry name" value="Phosphorylase Kinase, domain 1"/>
    <property type="match status" value="1"/>
</dbReference>
<sequence length="290" mass="32663">MTQEGAWTSIRFEELTVGEKIGGGGVGIVYSGTYRGKEVALKTLFDPRVDQALKDEYMDELLVMSKLHHPHVVEFIGACMEAPNLCFVMELCRMSLFERLHRTNEQISLNELVAIATGVASAMQYLHAQTPVIIHRDLKSQNVLLDKKGIVKLCDFGLVCTKETTAGTPAYMPPELLAGRPFSKAVDIYMYGVLLWEIFARDVPFRGYDVDDIQRKVLAGHRPTIPTIDCPAKCQELIRQCWDQDPSGRPSFKSIHASLLQIDCEKEFHRAMDNVMEEDALDCLVGKKRK</sequence>
<feature type="domain" description="Protein kinase" evidence="7">
    <location>
        <begin position="15"/>
        <end position="259"/>
    </location>
</feature>
<keyword evidence="4" id="KW-0067">ATP-binding</keyword>
<dbReference type="Gene3D" id="1.10.510.10">
    <property type="entry name" value="Transferase(Phosphotransferase) domain 1"/>
    <property type="match status" value="1"/>
</dbReference>
<dbReference type="PROSITE" id="PS50011">
    <property type="entry name" value="PROTEIN_KINASE_DOM"/>
    <property type="match status" value="1"/>
</dbReference>
<dbReference type="InterPro" id="IPR051681">
    <property type="entry name" value="Ser/Thr_Kinases-Pseudokinases"/>
</dbReference>
<dbReference type="Pfam" id="PF07714">
    <property type="entry name" value="PK_Tyr_Ser-Thr"/>
    <property type="match status" value="1"/>
</dbReference>
<accession>A0A1W0A757</accession>
<dbReference type="FunFam" id="3.30.200.20:FF:000034">
    <property type="entry name" value="Kinase suppressor of Ras 1"/>
    <property type="match status" value="1"/>
</dbReference>
<dbReference type="AlphaFoldDB" id="A0A1W0A757"/>
<evidence type="ECO:0000256" key="5">
    <source>
        <dbReference type="ARBA" id="ARBA00047899"/>
    </source>
</evidence>
<keyword evidence="2" id="KW-0547">Nucleotide-binding</keyword>
<reference evidence="8 9" key="1">
    <citation type="journal article" date="2014" name="Genome Biol. Evol.">
        <title>The secreted proteins of Achlya hypogyna and Thraustotheca clavata identify the ancestral oomycete secretome and reveal gene acquisitions by horizontal gene transfer.</title>
        <authorList>
            <person name="Misner I."/>
            <person name="Blouin N."/>
            <person name="Leonard G."/>
            <person name="Richards T.A."/>
            <person name="Lane C.E."/>
        </authorList>
    </citation>
    <scope>NUCLEOTIDE SEQUENCE [LARGE SCALE GENOMIC DNA]</scope>
    <source>
        <strain evidence="8 9">ATCC 34112</strain>
    </source>
</reference>
<dbReference type="OrthoDB" id="39098at2759"/>
<keyword evidence="1" id="KW-0808">Transferase</keyword>
<dbReference type="InterPro" id="IPR000719">
    <property type="entry name" value="Prot_kinase_dom"/>
</dbReference>
<comment type="caution">
    <text evidence="8">The sequence shown here is derived from an EMBL/GenBank/DDBJ whole genome shotgun (WGS) entry which is preliminary data.</text>
</comment>
<keyword evidence="9" id="KW-1185">Reference proteome</keyword>
<dbReference type="EMBL" id="JNBS01000378">
    <property type="protein sequence ID" value="OQS06075.1"/>
    <property type="molecule type" value="Genomic_DNA"/>
</dbReference>
<evidence type="ECO:0000256" key="3">
    <source>
        <dbReference type="ARBA" id="ARBA00022777"/>
    </source>
</evidence>
<dbReference type="GO" id="GO:0005524">
    <property type="term" value="F:ATP binding"/>
    <property type="evidence" value="ECO:0007669"/>
    <property type="project" value="UniProtKB-KW"/>
</dbReference>
<comment type="catalytic activity">
    <reaction evidence="6">
        <text>L-seryl-[protein] + ATP = O-phospho-L-seryl-[protein] + ADP + H(+)</text>
        <dbReference type="Rhea" id="RHEA:17989"/>
        <dbReference type="Rhea" id="RHEA-COMP:9863"/>
        <dbReference type="Rhea" id="RHEA-COMP:11604"/>
        <dbReference type="ChEBI" id="CHEBI:15378"/>
        <dbReference type="ChEBI" id="CHEBI:29999"/>
        <dbReference type="ChEBI" id="CHEBI:30616"/>
        <dbReference type="ChEBI" id="CHEBI:83421"/>
        <dbReference type="ChEBI" id="CHEBI:456216"/>
        <dbReference type="EC" id="2.7.11.1"/>
    </reaction>
</comment>
<dbReference type="PIRSF" id="PIRSF000654">
    <property type="entry name" value="Integrin-linked_kinase"/>
    <property type="match status" value="1"/>
</dbReference>
<dbReference type="CDD" id="cd13999">
    <property type="entry name" value="STKc_MAP3K-like"/>
    <property type="match status" value="1"/>
</dbReference>
<dbReference type="STRING" id="74557.A0A1W0A757"/>
<dbReference type="Proteomes" id="UP000243217">
    <property type="component" value="Unassembled WGS sequence"/>
</dbReference>
<proteinExistence type="predicted"/>
<keyword evidence="3 8" id="KW-0418">Kinase</keyword>
<evidence type="ECO:0000313" key="9">
    <source>
        <dbReference type="Proteomes" id="UP000243217"/>
    </source>
</evidence>